<dbReference type="GO" id="GO:0006865">
    <property type="term" value="P:amino acid transport"/>
    <property type="evidence" value="ECO:0007669"/>
    <property type="project" value="UniProtKB-KW"/>
</dbReference>
<evidence type="ECO:0000256" key="1">
    <source>
        <dbReference type="ARBA" id="ARBA00010062"/>
    </source>
</evidence>
<feature type="domain" description="Leucine-binding protein" evidence="4">
    <location>
        <begin position="43"/>
        <end position="348"/>
    </location>
</feature>
<dbReference type="CDD" id="cd06346">
    <property type="entry name" value="PBP1_ABC_ligand_binding-like"/>
    <property type="match status" value="1"/>
</dbReference>
<dbReference type="InterPro" id="IPR028082">
    <property type="entry name" value="Peripla_BP_I"/>
</dbReference>
<keyword evidence="6" id="KW-1185">Reference proteome</keyword>
<evidence type="ECO:0000259" key="4">
    <source>
        <dbReference type="Pfam" id="PF13458"/>
    </source>
</evidence>
<proteinExistence type="inferred from homology"/>
<dbReference type="PANTHER" id="PTHR30483:SF6">
    <property type="entry name" value="PERIPLASMIC BINDING PROTEIN OF ABC TRANSPORTER FOR NATURAL AMINO ACIDS"/>
    <property type="match status" value="1"/>
</dbReference>
<dbReference type="SUPFAM" id="SSF53822">
    <property type="entry name" value="Periplasmic binding protein-like I"/>
    <property type="match status" value="1"/>
</dbReference>
<keyword evidence="2" id="KW-0732">Signal</keyword>
<dbReference type="Pfam" id="PF13458">
    <property type="entry name" value="Peripla_BP_6"/>
    <property type="match status" value="1"/>
</dbReference>
<keyword evidence="3" id="KW-0813">Transport</keyword>
<dbReference type="Proteomes" id="UP000245293">
    <property type="component" value="Unassembled WGS sequence"/>
</dbReference>
<protein>
    <submittedName>
        <fullName evidence="5">Branched-chain amino acid ABC transporter substrate-binding protein</fullName>
    </submittedName>
</protein>
<evidence type="ECO:0000256" key="3">
    <source>
        <dbReference type="ARBA" id="ARBA00022970"/>
    </source>
</evidence>
<dbReference type="InterPro" id="IPR051010">
    <property type="entry name" value="BCAA_transport"/>
</dbReference>
<dbReference type="Gene3D" id="3.40.50.2300">
    <property type="match status" value="2"/>
</dbReference>
<organism evidence="5 6">
    <name type="scientific">Salibaculum griseiflavum</name>
    <dbReference type="NCBI Taxonomy" id="1914409"/>
    <lineage>
        <taxon>Bacteria</taxon>
        <taxon>Pseudomonadati</taxon>
        <taxon>Pseudomonadota</taxon>
        <taxon>Alphaproteobacteria</taxon>
        <taxon>Rhodobacterales</taxon>
        <taxon>Roseobacteraceae</taxon>
        <taxon>Salibaculum</taxon>
    </lineage>
</organism>
<evidence type="ECO:0000256" key="2">
    <source>
        <dbReference type="ARBA" id="ARBA00022729"/>
    </source>
</evidence>
<comment type="similarity">
    <text evidence="1">Belongs to the leucine-binding protein family.</text>
</comment>
<dbReference type="PANTHER" id="PTHR30483">
    <property type="entry name" value="LEUCINE-SPECIFIC-BINDING PROTEIN"/>
    <property type="match status" value="1"/>
</dbReference>
<dbReference type="InterPro" id="IPR028081">
    <property type="entry name" value="Leu-bd"/>
</dbReference>
<reference evidence="6" key="1">
    <citation type="submission" date="2018-05" db="EMBL/GenBank/DDBJ databases">
        <authorList>
            <person name="Du Z."/>
            <person name="Wang X."/>
        </authorList>
    </citation>
    <scope>NUCLEOTIDE SEQUENCE [LARGE SCALE GENOMIC DNA]</scope>
    <source>
        <strain evidence="6">WDS4C29</strain>
    </source>
</reference>
<keyword evidence="3" id="KW-0029">Amino-acid transport</keyword>
<accession>A0A2V1NZL5</accession>
<comment type="caution">
    <text evidence="5">The sequence shown here is derived from an EMBL/GenBank/DDBJ whole genome shotgun (WGS) entry which is preliminary data.</text>
</comment>
<name>A0A2V1NZL5_9RHOB</name>
<evidence type="ECO:0000313" key="5">
    <source>
        <dbReference type="EMBL" id="PWG15709.1"/>
    </source>
</evidence>
<evidence type="ECO:0000313" key="6">
    <source>
        <dbReference type="Proteomes" id="UP000245293"/>
    </source>
</evidence>
<gene>
    <name evidence="5" type="ORF">DFK10_15405</name>
</gene>
<sequence>MKNTWLAAAAGVVVIAGVGYYLTQTSSQVEDVADAEAPAEADIKMGVILGFTGPIESLTPQMADAAELAWTEINEAGGVLDGLTIGPVRADSTCIDNGAATAAAERLITGDGVVAIMGADCSGVTGAVLANVAVPNGVPMISPSATSPGLTTAEDNGLFFRTAPSDARQGEVLAGILADKGITEVAVTYANNDYGKGLSDSFISSFEANGGSVTINAAHEVGKGDYSAEVASMGAAGGEVLAVLGYADQGGPGIIRAALDSGAFDTFMMGDGMFADSLVEALGADMEGSFGAVPWAEGDGADAFAAITEAAGVNGDSSFTRESYDAAALLALAIQAGGSADSASIAENVLAVANAPGEPILPGELGRALEILAEGGDIDYVGATNVELIGPGEAAGTYREYTITDGDYETVQFR</sequence>
<dbReference type="OrthoDB" id="7337537at2"/>
<dbReference type="EMBL" id="QETF01000025">
    <property type="protein sequence ID" value="PWG15709.1"/>
    <property type="molecule type" value="Genomic_DNA"/>
</dbReference>
<dbReference type="AlphaFoldDB" id="A0A2V1NZL5"/>
<dbReference type="RefSeq" id="WP_109389927.1">
    <property type="nucleotide sequence ID" value="NZ_QETF01000025.1"/>
</dbReference>